<keyword evidence="4" id="KW-1185">Reference proteome</keyword>
<evidence type="ECO:0000256" key="1">
    <source>
        <dbReference type="ARBA" id="ARBA00025758"/>
    </source>
</evidence>
<protein>
    <submittedName>
        <fullName evidence="3">Gem-associated protein 2</fullName>
    </submittedName>
</protein>
<feature type="region of interest" description="Disordered" evidence="2">
    <location>
        <begin position="318"/>
        <end position="356"/>
    </location>
</feature>
<dbReference type="EMBL" id="QZWG01000010">
    <property type="protein sequence ID" value="RZB89779.1"/>
    <property type="molecule type" value="Genomic_DNA"/>
</dbReference>
<dbReference type="PANTHER" id="PTHR12794:SF0">
    <property type="entry name" value="GEM-ASSOCIATED PROTEIN 2"/>
    <property type="match status" value="1"/>
</dbReference>
<evidence type="ECO:0000313" key="3">
    <source>
        <dbReference type="EMBL" id="RZB89779.1"/>
    </source>
</evidence>
<feature type="region of interest" description="Disordered" evidence="2">
    <location>
        <begin position="59"/>
        <end position="80"/>
    </location>
</feature>
<organism evidence="3 4">
    <name type="scientific">Glycine soja</name>
    <name type="common">Wild soybean</name>
    <dbReference type="NCBI Taxonomy" id="3848"/>
    <lineage>
        <taxon>Eukaryota</taxon>
        <taxon>Viridiplantae</taxon>
        <taxon>Streptophyta</taxon>
        <taxon>Embryophyta</taxon>
        <taxon>Tracheophyta</taxon>
        <taxon>Spermatophyta</taxon>
        <taxon>Magnoliopsida</taxon>
        <taxon>eudicotyledons</taxon>
        <taxon>Gunneridae</taxon>
        <taxon>Pentapetalae</taxon>
        <taxon>rosids</taxon>
        <taxon>fabids</taxon>
        <taxon>Fabales</taxon>
        <taxon>Fabaceae</taxon>
        <taxon>Papilionoideae</taxon>
        <taxon>50 kb inversion clade</taxon>
        <taxon>NPAAA clade</taxon>
        <taxon>indigoferoid/millettioid clade</taxon>
        <taxon>Phaseoleae</taxon>
        <taxon>Glycine</taxon>
        <taxon>Glycine subgen. Soja</taxon>
    </lineage>
</organism>
<dbReference type="GO" id="GO:0005634">
    <property type="term" value="C:nucleus"/>
    <property type="evidence" value="ECO:0007669"/>
    <property type="project" value="TreeGrafter"/>
</dbReference>
<dbReference type="Gramene" id="XM_028326530.1">
    <property type="protein sequence ID" value="XP_028182331.1"/>
    <property type="gene ID" value="LOC114369319"/>
</dbReference>
<gene>
    <name evidence="3" type="ORF">D0Y65_028505</name>
</gene>
<dbReference type="AlphaFoldDB" id="A0A445IUR7"/>
<evidence type="ECO:0000313" key="4">
    <source>
        <dbReference type="Proteomes" id="UP000289340"/>
    </source>
</evidence>
<comment type="caution">
    <text evidence="3">The sequence shown here is derived from an EMBL/GenBank/DDBJ whole genome shotgun (WGS) entry which is preliminary data.</text>
</comment>
<sequence>MADVSDSREHPVLGSAQLLVELESALGGEKTVTAQASSSSLGLGIEVIDETALLDSVAKKNGGTKNNHQKSQPSNKIGNRKYSRKELEGLRFLNMTRQRKFWKAIHAAFQSTVAIEYDTLASTPLPPHNKPILSAVCCENRDSEKGTPVDPSCSHNLVSEDGCSVAKECSEEYDGSDDDYASIQRPAFMVDGEPNFDSGPPEDGWEYLRRVRWEAHQIPKVKVAKLDRGKLNKEQSAYMPQIPDIANCPEYLLPLKEWEDVFLAEFSALRRNFSCLDGSSAIHSENLHVHSSQLVGNNCGEFSSAMSRDVLLNNHLRIGKTNDQPSNSTAENNDRTLSPENPEAKSSADQTCSSSSPTLPLLSVILAMDSVARVSSLLKRIRLLEAAGTMTRNDCMWLFALCATVDAPLDADTCASLRSLLRKCASIRAGKAGLDEEVVMLNMLATISGRYFGQSEN</sequence>
<dbReference type="Pfam" id="PF04938">
    <property type="entry name" value="SIP1"/>
    <property type="match status" value="1"/>
</dbReference>
<dbReference type="PANTHER" id="PTHR12794">
    <property type="entry name" value="GEMIN2"/>
    <property type="match status" value="1"/>
</dbReference>
<comment type="similarity">
    <text evidence="1">Belongs to the gemin-2 family.</text>
</comment>
<feature type="compositionally biased region" description="Polar residues" evidence="2">
    <location>
        <begin position="63"/>
        <end position="77"/>
    </location>
</feature>
<dbReference type="GO" id="GO:0000387">
    <property type="term" value="P:spliceosomal snRNP assembly"/>
    <property type="evidence" value="ECO:0007669"/>
    <property type="project" value="InterPro"/>
</dbReference>
<evidence type="ECO:0000256" key="2">
    <source>
        <dbReference type="SAM" id="MobiDB-lite"/>
    </source>
</evidence>
<dbReference type="Gene3D" id="1.20.58.1070">
    <property type="match status" value="1"/>
</dbReference>
<dbReference type="FunFam" id="1.20.58.1070:FF:000005">
    <property type="entry name" value="Spliceosome protein-like protein"/>
    <property type="match status" value="1"/>
</dbReference>
<accession>A0A445IUR7</accession>
<feature type="compositionally biased region" description="Polar residues" evidence="2">
    <location>
        <begin position="321"/>
        <end position="339"/>
    </location>
</feature>
<proteinExistence type="inferred from homology"/>
<name>A0A445IUR7_GLYSO</name>
<dbReference type="GO" id="GO:0032797">
    <property type="term" value="C:SMN complex"/>
    <property type="evidence" value="ECO:0007669"/>
    <property type="project" value="TreeGrafter"/>
</dbReference>
<dbReference type="Proteomes" id="UP000289340">
    <property type="component" value="Chromosome 10"/>
</dbReference>
<reference evidence="3 4" key="1">
    <citation type="submission" date="2018-09" db="EMBL/GenBank/DDBJ databases">
        <title>A high-quality reference genome of wild soybean provides a powerful tool to mine soybean genomes.</title>
        <authorList>
            <person name="Xie M."/>
            <person name="Chung C.Y.L."/>
            <person name="Li M.-W."/>
            <person name="Wong F.-L."/>
            <person name="Chan T.-F."/>
            <person name="Lam H.-M."/>
        </authorList>
    </citation>
    <scope>NUCLEOTIDE SEQUENCE [LARGE SCALE GENOMIC DNA]</scope>
    <source>
        <strain evidence="4">cv. W05</strain>
        <tissue evidence="3">Hypocotyl of etiolated seedlings</tissue>
    </source>
</reference>
<dbReference type="InterPro" id="IPR035426">
    <property type="entry name" value="Gemin2/Brr1"/>
</dbReference>